<comment type="caution">
    <text evidence="1">The sequence shown here is derived from an EMBL/GenBank/DDBJ whole genome shotgun (WGS) entry which is preliminary data.</text>
</comment>
<dbReference type="EMBL" id="AMZO01000025">
    <property type="protein sequence ID" value="ELR64547.1"/>
    <property type="molecule type" value="Genomic_DNA"/>
</dbReference>
<name>L8JAR9_9GAMM</name>
<evidence type="ECO:0000313" key="2">
    <source>
        <dbReference type="Proteomes" id="UP000011134"/>
    </source>
</evidence>
<dbReference type="AlphaFoldDB" id="L8JAR9"/>
<dbReference type="PATRIC" id="fig|1056511.3.peg.3435"/>
<reference evidence="1 2" key="1">
    <citation type="submission" date="2012-12" db="EMBL/GenBank/DDBJ databases">
        <title>Genome Assembly of Photobacterium sp. AK15.</title>
        <authorList>
            <person name="Khatri I."/>
            <person name="Vaidya B."/>
            <person name="Srinivas T.N.R."/>
            <person name="Subramanian S."/>
            <person name="Pinnaka A."/>
        </authorList>
    </citation>
    <scope>NUCLEOTIDE SEQUENCE [LARGE SCALE GENOMIC DNA]</scope>
    <source>
        <strain evidence="1 2">AK15</strain>
    </source>
</reference>
<gene>
    <name evidence="1" type="ORF">C942_02360</name>
</gene>
<keyword evidence="2" id="KW-1185">Reference proteome</keyword>
<dbReference type="Proteomes" id="UP000011134">
    <property type="component" value="Unassembled WGS sequence"/>
</dbReference>
<organism evidence="1 2">
    <name type="scientific">Photobacterium marinum</name>
    <dbReference type="NCBI Taxonomy" id="1056511"/>
    <lineage>
        <taxon>Bacteria</taxon>
        <taxon>Pseudomonadati</taxon>
        <taxon>Pseudomonadota</taxon>
        <taxon>Gammaproteobacteria</taxon>
        <taxon>Vibrionales</taxon>
        <taxon>Vibrionaceae</taxon>
        <taxon>Photobacterium</taxon>
    </lineage>
</organism>
<sequence length="45" mass="5077">MDYDEKRASLACKLTSEGKTCVEATLEAIAVTEEWMNKSPDKNRI</sequence>
<protein>
    <submittedName>
        <fullName evidence="1">Uncharacterized protein</fullName>
    </submittedName>
</protein>
<proteinExistence type="predicted"/>
<accession>L8JAR9</accession>
<evidence type="ECO:0000313" key="1">
    <source>
        <dbReference type="EMBL" id="ELR64547.1"/>
    </source>
</evidence>